<dbReference type="GeneID" id="118501902"/>
<accession>A0A7E6E8H0</accession>
<organism evidence="2 3">
    <name type="scientific">Phyllostomus discolor</name>
    <name type="common">pale spear-nosed bat</name>
    <dbReference type="NCBI Taxonomy" id="89673"/>
    <lineage>
        <taxon>Eukaryota</taxon>
        <taxon>Metazoa</taxon>
        <taxon>Chordata</taxon>
        <taxon>Craniata</taxon>
        <taxon>Vertebrata</taxon>
        <taxon>Euteleostomi</taxon>
        <taxon>Mammalia</taxon>
        <taxon>Eutheria</taxon>
        <taxon>Laurasiatheria</taxon>
        <taxon>Chiroptera</taxon>
        <taxon>Yangochiroptera</taxon>
        <taxon>Phyllostomidae</taxon>
        <taxon>Phyllostominae</taxon>
        <taxon>Phyllostomus</taxon>
    </lineage>
</organism>
<proteinExistence type="predicted"/>
<evidence type="ECO:0000313" key="2">
    <source>
        <dbReference type="Proteomes" id="UP000504628"/>
    </source>
</evidence>
<dbReference type="OrthoDB" id="10016565at2759"/>
<dbReference type="InParanoid" id="A0A7E6E8H0"/>
<dbReference type="Proteomes" id="UP000504628">
    <property type="component" value="Chromosome 7"/>
</dbReference>
<evidence type="ECO:0000313" key="3">
    <source>
        <dbReference type="RefSeq" id="XP_035887579.1"/>
    </source>
</evidence>
<protein>
    <submittedName>
        <fullName evidence="3">Uncharacterized protein LOC118501902</fullName>
    </submittedName>
</protein>
<name>A0A7E6E8H0_9CHIR</name>
<reference evidence="3" key="1">
    <citation type="submission" date="2025-08" db="UniProtKB">
        <authorList>
            <consortium name="RefSeq"/>
        </authorList>
    </citation>
    <scope>IDENTIFICATION</scope>
    <source>
        <tissue evidence="3">Muscle</tissue>
    </source>
</reference>
<keyword evidence="2" id="KW-1185">Reference proteome</keyword>
<dbReference type="KEGG" id="pdic:118501902"/>
<feature type="compositionally biased region" description="Gly residues" evidence="1">
    <location>
        <begin position="197"/>
        <end position="207"/>
    </location>
</feature>
<feature type="region of interest" description="Disordered" evidence="1">
    <location>
        <begin position="183"/>
        <end position="225"/>
    </location>
</feature>
<feature type="region of interest" description="Disordered" evidence="1">
    <location>
        <begin position="1"/>
        <end position="47"/>
    </location>
</feature>
<dbReference type="AlphaFoldDB" id="A0A7E6E8H0"/>
<gene>
    <name evidence="3" type="primary">LOC118501902</name>
</gene>
<dbReference type="Gene3D" id="1.20.58.60">
    <property type="match status" value="1"/>
</dbReference>
<sequence>MGNRASGLGCLGKGGHRPRASPGALGGPSPPAAPQGPPPPPPGTSRAFWGPWAVEVTEVTEVTETVVTEMVVTEAVEAPPGPLDALRSWLDGMEELQASQAPPAPDAAAAAAQLREQELLRRLLGERALQVERALREAGSPAEQLQARWDRLVQRAEARCALLEQLLPAAQRFKEARGALLVPLTPGERPPAQLGQGQEGPQGGEGATGPLQVQPGARGGAGAPASGSVGVCSQEVCAGAVACEGGLDRALEAGWRLLALLAEDDELPAREQLERLQGLAQLTGDAVRAQRALLRGLGTVSTEPSPPASLGAPLELAGAASECQGSEDQEQLRAQLAGLAERLERLAQWAEAPGQVGAHTESTQEPHPPLGAPGPSELAAVGTGDQAQDGGSRAPAAFWSEVWEEDTGLKATWGPAALIWWGLAEPAAGEEGLQPEGGWARALEVLWRGCLSSLHSGSWRLAVVGGTGLGLRGR</sequence>
<feature type="compositionally biased region" description="Pro residues" evidence="1">
    <location>
        <begin position="28"/>
        <end position="43"/>
    </location>
</feature>
<dbReference type="RefSeq" id="XP_035887579.1">
    <property type="nucleotide sequence ID" value="XM_036031686.1"/>
</dbReference>
<feature type="region of interest" description="Disordered" evidence="1">
    <location>
        <begin position="352"/>
        <end position="393"/>
    </location>
</feature>
<evidence type="ECO:0000256" key="1">
    <source>
        <dbReference type="SAM" id="MobiDB-lite"/>
    </source>
</evidence>
<dbReference type="SUPFAM" id="SSF46966">
    <property type="entry name" value="Spectrin repeat"/>
    <property type="match status" value="1"/>
</dbReference>